<evidence type="ECO:0000313" key="1">
    <source>
        <dbReference type="EMBL" id="MEK8046932.1"/>
    </source>
</evidence>
<comment type="caution">
    <text evidence="1">The sequence shown here is derived from an EMBL/GenBank/DDBJ whole genome shotgun (WGS) entry which is preliminary data.</text>
</comment>
<accession>A0ABU9C4W5</accession>
<dbReference type="PROSITE" id="PS51257">
    <property type="entry name" value="PROKAR_LIPOPROTEIN"/>
    <property type="match status" value="1"/>
</dbReference>
<sequence length="385" mass="41116">MKAVFASTPVRGAILALSLALGGCSTLESALGGDNKIDYRNGGARKTNALEVPPDLTPLARDGRYGPQAGTISASTLNQPRSGPAVAAAPTVALQQLQDMRIERQGTQRWLVSQSTPEALWPKVREFWLDAGFTFAVDNAAAGVLETDWAENRAKLPNDLIRNTLGKLVDGLYSTGTRDKYRIRIERAGKGTEIFIAHRGLEEVYVGKDRDSTTTWAAAPSDPALESEMLTRLMISLGAPKEAAAKAVSSATATPATGAAANAKARVVAGEAAATLQVDDNAERAWRRVGLAMDRSGFTVEDRDRAAGTYAVRYVDAKEAAKEASFFGKLFGARDPAADALSRHRIVVKADGNFTRVQVLTMTGEPDNGANAQRIVTLLAEELKY</sequence>
<evidence type="ECO:0000313" key="2">
    <source>
        <dbReference type="Proteomes" id="UP001379945"/>
    </source>
</evidence>
<name>A0ABU9C4W5_9BURK</name>
<dbReference type="InterPro" id="IPR042268">
    <property type="entry name" value="BamC_C"/>
</dbReference>
<dbReference type="Gene3D" id="3.30.310.170">
    <property type="entry name" value="Outer membrane protein assembly factor BamC"/>
    <property type="match status" value="1"/>
</dbReference>
<gene>
    <name evidence="1" type="primary">bamC</name>
    <name evidence="1" type="ORF">AACH00_11265</name>
</gene>
<dbReference type="RefSeq" id="WP_341399233.1">
    <property type="nucleotide sequence ID" value="NZ_JBBUTI010000007.1"/>
</dbReference>
<dbReference type="Pfam" id="PF06804">
    <property type="entry name" value="Lipoprotein_18"/>
    <property type="match status" value="1"/>
</dbReference>
<proteinExistence type="predicted"/>
<reference evidence="1 2" key="1">
    <citation type="submission" date="2024-04" db="EMBL/GenBank/DDBJ databases">
        <title>Novel species of the genus Ideonella isolated from streams.</title>
        <authorList>
            <person name="Lu H."/>
        </authorList>
    </citation>
    <scope>NUCLEOTIDE SEQUENCE [LARGE SCALE GENOMIC DNA]</scope>
    <source>
        <strain evidence="1 2">LYT19W</strain>
    </source>
</reference>
<dbReference type="EMBL" id="JBBUTI010000007">
    <property type="protein sequence ID" value="MEK8046932.1"/>
    <property type="molecule type" value="Genomic_DNA"/>
</dbReference>
<keyword evidence="2" id="KW-1185">Reference proteome</keyword>
<protein>
    <submittedName>
        <fullName evidence="1">Outer membrane protein assembly factor BamC</fullName>
    </submittedName>
</protein>
<organism evidence="1 2">
    <name type="scientific">Ideonella margarita</name>
    <dbReference type="NCBI Taxonomy" id="2984191"/>
    <lineage>
        <taxon>Bacteria</taxon>
        <taxon>Pseudomonadati</taxon>
        <taxon>Pseudomonadota</taxon>
        <taxon>Betaproteobacteria</taxon>
        <taxon>Burkholderiales</taxon>
        <taxon>Sphaerotilaceae</taxon>
        <taxon>Ideonella</taxon>
    </lineage>
</organism>
<dbReference type="InterPro" id="IPR010653">
    <property type="entry name" value="NlpB/DapX"/>
</dbReference>
<dbReference type="Proteomes" id="UP001379945">
    <property type="component" value="Unassembled WGS sequence"/>
</dbReference>